<dbReference type="InterPro" id="IPR039437">
    <property type="entry name" value="FrzH/put_lumazine-bd"/>
</dbReference>
<evidence type="ECO:0008006" key="2">
    <source>
        <dbReference type="Google" id="ProtNLM"/>
    </source>
</evidence>
<protein>
    <recommendedName>
        <fullName evidence="2">Nuclear transport factor 2 family protein</fullName>
    </recommendedName>
</protein>
<evidence type="ECO:0000313" key="1">
    <source>
        <dbReference type="EMBL" id="VAW53400.1"/>
    </source>
</evidence>
<gene>
    <name evidence="1" type="ORF">MNBD_GAMMA05-345</name>
</gene>
<sequence>MGTEFVAVTNVISNYFDGLYNSDTSMLAEVFHPQAHYVCATDGTMFHLNMDEYFSIVDKRPSPASRGEQRNDRILSVAFAGPVAAHARVECSIETKFFTDFLTLIFVEKKWQIISKVFHYDTVE</sequence>
<accession>A0A3B0WLI9</accession>
<reference evidence="1" key="1">
    <citation type="submission" date="2018-06" db="EMBL/GenBank/DDBJ databases">
        <authorList>
            <person name="Zhirakovskaya E."/>
        </authorList>
    </citation>
    <scope>NUCLEOTIDE SEQUENCE</scope>
</reference>
<dbReference type="AlphaFoldDB" id="A0A3B0WLI9"/>
<dbReference type="Gene3D" id="3.10.450.50">
    <property type="match status" value="1"/>
</dbReference>
<organism evidence="1">
    <name type="scientific">hydrothermal vent metagenome</name>
    <dbReference type="NCBI Taxonomy" id="652676"/>
    <lineage>
        <taxon>unclassified sequences</taxon>
        <taxon>metagenomes</taxon>
        <taxon>ecological metagenomes</taxon>
    </lineage>
</organism>
<name>A0A3B0WLI9_9ZZZZ</name>
<dbReference type="SUPFAM" id="SSF54427">
    <property type="entry name" value="NTF2-like"/>
    <property type="match status" value="1"/>
</dbReference>
<proteinExistence type="predicted"/>
<dbReference type="InterPro" id="IPR032710">
    <property type="entry name" value="NTF2-like_dom_sf"/>
</dbReference>
<dbReference type="EMBL" id="UOFE01000034">
    <property type="protein sequence ID" value="VAW53400.1"/>
    <property type="molecule type" value="Genomic_DNA"/>
</dbReference>
<dbReference type="Pfam" id="PF12893">
    <property type="entry name" value="Lumazine_bd_2"/>
    <property type="match status" value="1"/>
</dbReference>